<sequence length="252" mass="27341">MGPTIDEPVSLKRLSAADVARGMAFAWVVMSFIDIITGLPIIHLSAVALFIAVVFECYSKKMFSHIESLLFVIASSVVFITLITIFASSSITFVADAVLLGHAAIQVDSPVDSSVTFVVCGTLVLFNYCATLWLRYFPALIWRISVALSASIGISFLLCFHLGSDYSLDDWIEAENIIHVKSANIGQSEVSKKSCMSPIVVKPVDPPNTASNTVLLPREPRRLSSKDIDITSSPTSEPRRLLSQIDATSSPT</sequence>
<name>A0A0H5QHB0_9EUKA</name>
<proteinExistence type="predicted"/>
<dbReference type="AlphaFoldDB" id="A0A0H5QHB0"/>
<feature type="region of interest" description="Disordered" evidence="1">
    <location>
        <begin position="222"/>
        <end position="252"/>
    </location>
</feature>
<evidence type="ECO:0000313" key="3">
    <source>
        <dbReference type="EMBL" id="CRZ01390.1"/>
    </source>
</evidence>
<feature type="transmembrane region" description="Helical" evidence="2">
    <location>
        <begin position="115"/>
        <end position="134"/>
    </location>
</feature>
<accession>A0A0H5QHB0</accession>
<feature type="transmembrane region" description="Helical" evidence="2">
    <location>
        <begin position="24"/>
        <end position="57"/>
    </location>
</feature>
<feature type="transmembrane region" description="Helical" evidence="2">
    <location>
        <begin position="69"/>
        <end position="95"/>
    </location>
</feature>
<dbReference type="EMBL" id="HACM01000948">
    <property type="protein sequence ID" value="CRZ01390.1"/>
    <property type="molecule type" value="Transcribed_RNA"/>
</dbReference>
<reference evidence="3" key="1">
    <citation type="submission" date="2015-04" db="EMBL/GenBank/DDBJ databases">
        <title>The genome sequence of the plant pathogenic Rhizarian Plasmodiophora brassicae reveals insights in its biotrophic life cycle and the origin of chitin synthesis.</title>
        <authorList>
            <person name="Schwelm A."/>
            <person name="Fogelqvist J."/>
            <person name="Knaust A."/>
            <person name="Julke S."/>
            <person name="Lilja T."/>
            <person name="Dhandapani V."/>
            <person name="Bonilla-Rosso G."/>
            <person name="Karlsson M."/>
            <person name="Shevchenko A."/>
            <person name="Choi S.R."/>
            <person name="Kim H.G."/>
            <person name="Park J.Y."/>
            <person name="Lim Y.P."/>
            <person name="Ludwig-Muller J."/>
            <person name="Dixelius C."/>
        </authorList>
    </citation>
    <scope>NUCLEOTIDE SEQUENCE</scope>
    <source>
        <tissue evidence="3">Potato root galls</tissue>
    </source>
</reference>
<evidence type="ECO:0000256" key="1">
    <source>
        <dbReference type="SAM" id="MobiDB-lite"/>
    </source>
</evidence>
<feature type="non-terminal residue" evidence="3">
    <location>
        <position position="252"/>
    </location>
</feature>
<evidence type="ECO:0000256" key="2">
    <source>
        <dbReference type="SAM" id="Phobius"/>
    </source>
</evidence>
<keyword evidence="2" id="KW-1133">Transmembrane helix</keyword>
<keyword evidence="2" id="KW-0812">Transmembrane</keyword>
<organism evidence="3">
    <name type="scientific">Spongospora subterranea</name>
    <dbReference type="NCBI Taxonomy" id="70186"/>
    <lineage>
        <taxon>Eukaryota</taxon>
        <taxon>Sar</taxon>
        <taxon>Rhizaria</taxon>
        <taxon>Endomyxa</taxon>
        <taxon>Phytomyxea</taxon>
        <taxon>Plasmodiophorida</taxon>
        <taxon>Plasmodiophoridae</taxon>
        <taxon>Spongospora</taxon>
    </lineage>
</organism>
<feature type="transmembrane region" description="Helical" evidence="2">
    <location>
        <begin position="141"/>
        <end position="163"/>
    </location>
</feature>
<protein>
    <submittedName>
        <fullName evidence="3">Uncharacterized protein</fullName>
    </submittedName>
</protein>
<keyword evidence="2" id="KW-0472">Membrane</keyword>